<dbReference type="OrthoDB" id="277439at2759"/>
<evidence type="ECO:0000256" key="1">
    <source>
        <dbReference type="ARBA" id="ARBA00004604"/>
    </source>
</evidence>
<sequence length="947" mass="105459">MARGGGNAKGKRRASAPKRKGGDKVVARDVYSDDDDDEKEARMNDKMDIDGVYEYEQPETFEQDSEIDEDEAFNSEDEEQYGSFFNKKGKKSKGSDNEDTADDEEDDEDVGGGDLLSDMLGTAPAARLSTAKTEEEDDDEDGVFEDSDEDDDETSSEQKQRNLASLVDQLVPTKQKKKLQEIAEEGAYDDGELTLSSLLGGGDEVSASKDGVNLSKVKKQIRDLEADAAESGPLSAAIAPVHEERASRKIAYTEKKEEMDLFQPVVRRNRQKETMDFREQIPKMENLTAAGLASKFSAETSLEKDVEALLKTSGLSDRTIAKEEHDELMQKKVSTEEVMQRQKELSKMRALMFYEEQKAKRVKKIKSKLYHKIRNNQNKKEQDKQRQQLRELDPELAKQLDAELAEKRAEERMTLKHTNTSKWVKHQLKRGIQADNETRSAIAEQLRRGDDLRRKMQSMNSDDEDDVDLSDDDEDDSVDAVTRLQRRLEKQAGALVTEIDQDEANAGKVKGLAGMKFMQRAVQKQREKARTEAEKLLREIKGEDGLLSDEDYINSDDEDNSAKQQRKTKKQKTEVTVTEQDKEAVAKALPRGALQTGAVSMDRGLSARASGAIAVDLGENANGSAVNVEKQQTGTSGATLAHGSSKKEKKTTTQETPEVDEEVEENPWLSGGATKGKKSKKKNKKNGAKGNVDVGNAIDALAKAVVKQSANDVDISKAASAAVAGLENARNEKKRKLEERAPAEDASKKNANNKKQKKMETKDPAQVSQEELVRRAFAFADEGENEIAQEKEDIAAQDATAKKGAEIAKLVGMSGWGSWAGVGVQKSYRQKVREEQAKQLAEDTKKQVLLARKDSKMERVLINEKKDKRAAKFTVNEVPYPFTSREEYEMAMRNPLGSDWNTPSATNTLTAPKLITRAGQMIDPLKLSKEDKKQAKKELSKKRKAKF</sequence>
<evidence type="ECO:0000256" key="4">
    <source>
        <dbReference type="SAM" id="MobiDB-lite"/>
    </source>
</evidence>
<organism evidence="5 6">
    <name type="scientific">Pythium oligandrum</name>
    <name type="common">Mycoparasitic fungus</name>
    <dbReference type="NCBI Taxonomy" id="41045"/>
    <lineage>
        <taxon>Eukaryota</taxon>
        <taxon>Sar</taxon>
        <taxon>Stramenopiles</taxon>
        <taxon>Oomycota</taxon>
        <taxon>Peronosporomycetes</taxon>
        <taxon>Pythiales</taxon>
        <taxon>Pythiaceae</taxon>
        <taxon>Pythium</taxon>
    </lineage>
</organism>
<feature type="region of interest" description="Disordered" evidence="4">
    <location>
        <begin position="923"/>
        <end position="947"/>
    </location>
</feature>
<feature type="compositionally biased region" description="Basic and acidic residues" evidence="4">
    <location>
        <begin position="445"/>
        <end position="454"/>
    </location>
</feature>
<feature type="compositionally biased region" description="Acidic residues" evidence="4">
    <location>
        <begin position="134"/>
        <end position="155"/>
    </location>
</feature>
<proteinExistence type="predicted"/>
<dbReference type="GO" id="GO:0006364">
    <property type="term" value="P:rRNA processing"/>
    <property type="evidence" value="ECO:0007669"/>
    <property type="project" value="InterPro"/>
</dbReference>
<feature type="compositionally biased region" description="Acidic residues" evidence="4">
    <location>
        <begin position="461"/>
        <end position="477"/>
    </location>
</feature>
<feature type="region of interest" description="Disordered" evidence="4">
    <location>
        <begin position="546"/>
        <end position="581"/>
    </location>
</feature>
<reference evidence="5" key="1">
    <citation type="submission" date="2019-03" db="EMBL/GenBank/DDBJ databases">
        <title>Long read genome sequence of the mycoparasitic Pythium oligandrum ATCC 38472 isolated from sugarbeet rhizosphere.</title>
        <authorList>
            <person name="Gaulin E."/>
        </authorList>
    </citation>
    <scope>NUCLEOTIDE SEQUENCE</scope>
    <source>
        <strain evidence="5">ATCC 38472_TT</strain>
    </source>
</reference>
<dbReference type="GO" id="GO:0032040">
    <property type="term" value="C:small-subunit processome"/>
    <property type="evidence" value="ECO:0007669"/>
    <property type="project" value="InterPro"/>
</dbReference>
<feature type="compositionally biased region" description="Acidic residues" evidence="4">
    <location>
        <begin position="97"/>
        <end position="111"/>
    </location>
</feature>
<evidence type="ECO:0000256" key="3">
    <source>
        <dbReference type="ARBA" id="ARBA00023242"/>
    </source>
</evidence>
<comment type="caution">
    <text evidence="5">The sequence shown here is derived from an EMBL/GenBank/DDBJ whole genome shotgun (WGS) entry which is preliminary data.</text>
</comment>
<accession>A0A8K1FHZ2</accession>
<feature type="region of interest" description="Disordered" evidence="4">
    <location>
        <begin position="625"/>
        <end position="695"/>
    </location>
</feature>
<feature type="compositionally biased region" description="Basic and acidic residues" evidence="4">
    <location>
        <begin position="378"/>
        <end position="414"/>
    </location>
</feature>
<dbReference type="InterPro" id="IPR006709">
    <property type="entry name" value="SSU_processome_Utp14"/>
</dbReference>
<protein>
    <recommendedName>
        <fullName evidence="7">U3 small nucleolar RNA-associated protein 14</fullName>
    </recommendedName>
</protein>
<dbReference type="AlphaFoldDB" id="A0A8K1FHZ2"/>
<keyword evidence="3" id="KW-0539">Nucleus</keyword>
<keyword evidence="2" id="KW-0597">Phosphoprotein</keyword>
<feature type="region of interest" description="Disordered" evidence="4">
    <location>
        <begin position="370"/>
        <end position="418"/>
    </location>
</feature>
<dbReference type="EMBL" id="SPLM01000108">
    <property type="protein sequence ID" value="TMW60257.1"/>
    <property type="molecule type" value="Genomic_DNA"/>
</dbReference>
<feature type="compositionally biased region" description="Polar residues" evidence="4">
    <location>
        <begin position="625"/>
        <end position="638"/>
    </location>
</feature>
<dbReference type="PANTHER" id="PTHR14150:SF12">
    <property type="entry name" value="U3 SMALL NUCLEOLAR RNA-ASSOCIATED PROTEIN 14 HOMOLOG A"/>
    <property type="match status" value="1"/>
</dbReference>
<dbReference type="Pfam" id="PF04615">
    <property type="entry name" value="Utp14"/>
    <property type="match status" value="1"/>
</dbReference>
<feature type="compositionally biased region" description="Basic and acidic residues" evidence="4">
    <location>
        <begin position="20"/>
        <end position="31"/>
    </location>
</feature>
<name>A0A8K1FHZ2_PYTOL</name>
<feature type="region of interest" description="Disordered" evidence="4">
    <location>
        <begin position="1"/>
        <end position="168"/>
    </location>
</feature>
<feature type="compositionally biased region" description="Acidic residues" evidence="4">
    <location>
        <begin position="546"/>
        <end position="559"/>
    </location>
</feature>
<feature type="compositionally biased region" description="Basic residues" evidence="4">
    <location>
        <begin position="675"/>
        <end position="687"/>
    </location>
</feature>
<evidence type="ECO:0000313" key="5">
    <source>
        <dbReference type="EMBL" id="TMW60257.1"/>
    </source>
</evidence>
<feature type="compositionally biased region" description="Basic and acidic residues" evidence="4">
    <location>
        <begin position="926"/>
        <end position="938"/>
    </location>
</feature>
<evidence type="ECO:0008006" key="7">
    <source>
        <dbReference type="Google" id="ProtNLM"/>
    </source>
</evidence>
<feature type="compositionally biased region" description="Basic and acidic residues" evidence="4">
    <location>
        <begin position="39"/>
        <end position="49"/>
    </location>
</feature>
<feature type="compositionally biased region" description="Basic and acidic residues" evidence="4">
    <location>
        <begin position="729"/>
        <end position="748"/>
    </location>
</feature>
<comment type="subcellular location">
    <subcellularLocation>
        <location evidence="1">Nucleus</location>
        <location evidence="1">Nucleolus</location>
    </subcellularLocation>
</comment>
<dbReference type="PANTHER" id="PTHR14150">
    <property type="entry name" value="U3 SMALL NUCLEOLAR RNA-ASSOCIATED PROTEIN 14"/>
    <property type="match status" value="1"/>
</dbReference>
<gene>
    <name evidence="5" type="ORF">Poli38472_000299</name>
</gene>
<dbReference type="Proteomes" id="UP000794436">
    <property type="component" value="Unassembled WGS sequence"/>
</dbReference>
<keyword evidence="6" id="KW-1185">Reference proteome</keyword>
<feature type="compositionally biased region" description="Acidic residues" evidence="4">
    <location>
        <begin position="51"/>
        <end position="80"/>
    </location>
</feature>
<evidence type="ECO:0000313" key="6">
    <source>
        <dbReference type="Proteomes" id="UP000794436"/>
    </source>
</evidence>
<evidence type="ECO:0000256" key="2">
    <source>
        <dbReference type="ARBA" id="ARBA00022553"/>
    </source>
</evidence>
<feature type="region of interest" description="Disordered" evidence="4">
    <location>
        <begin position="434"/>
        <end position="477"/>
    </location>
</feature>
<feature type="region of interest" description="Disordered" evidence="4">
    <location>
        <begin position="722"/>
        <end position="768"/>
    </location>
</feature>
<feature type="compositionally biased region" description="Basic residues" evidence="4">
    <location>
        <begin position="9"/>
        <end position="19"/>
    </location>
</feature>